<proteinExistence type="predicted"/>
<dbReference type="OrthoDB" id="565904at2759"/>
<organism evidence="2 3">
    <name type="scientific">Meloidogyne graminicola</name>
    <dbReference type="NCBI Taxonomy" id="189291"/>
    <lineage>
        <taxon>Eukaryota</taxon>
        <taxon>Metazoa</taxon>
        <taxon>Ecdysozoa</taxon>
        <taxon>Nematoda</taxon>
        <taxon>Chromadorea</taxon>
        <taxon>Rhabditida</taxon>
        <taxon>Tylenchina</taxon>
        <taxon>Tylenchomorpha</taxon>
        <taxon>Tylenchoidea</taxon>
        <taxon>Meloidogynidae</taxon>
        <taxon>Meloidogyninae</taxon>
        <taxon>Meloidogyne</taxon>
    </lineage>
</organism>
<keyword evidence="1" id="KW-0175">Coiled coil</keyword>
<protein>
    <submittedName>
        <fullName evidence="2">Uncharacterized protein</fullName>
    </submittedName>
</protein>
<dbReference type="PANTHER" id="PTHR37437:SF4">
    <property type="entry name" value="LIPOCALIN-RELATED PROTEIN"/>
    <property type="match status" value="1"/>
</dbReference>
<dbReference type="SUPFAM" id="SSF50814">
    <property type="entry name" value="Lipocalins"/>
    <property type="match status" value="1"/>
</dbReference>
<feature type="non-terminal residue" evidence="2">
    <location>
        <position position="458"/>
    </location>
</feature>
<feature type="coiled-coil region" evidence="1">
    <location>
        <begin position="91"/>
        <end position="167"/>
    </location>
</feature>
<keyword evidence="3" id="KW-1185">Reference proteome</keyword>
<dbReference type="Proteomes" id="UP000605970">
    <property type="component" value="Unassembled WGS sequence"/>
</dbReference>
<evidence type="ECO:0000313" key="3">
    <source>
        <dbReference type="Proteomes" id="UP000605970"/>
    </source>
</evidence>
<accession>A0A8S9ZT54</accession>
<dbReference type="PANTHER" id="PTHR37437">
    <property type="entry name" value="LIPOCALIN-RELATED PROTEIN-RELATED"/>
    <property type="match status" value="1"/>
</dbReference>
<comment type="caution">
    <text evidence="2">The sequence shown here is derived from an EMBL/GenBank/DDBJ whole genome shotgun (WGS) entry which is preliminary data.</text>
</comment>
<dbReference type="AlphaFoldDB" id="A0A8S9ZT54"/>
<evidence type="ECO:0000256" key="1">
    <source>
        <dbReference type="SAM" id="Coils"/>
    </source>
</evidence>
<gene>
    <name evidence="2" type="ORF">Mgra_00004458</name>
</gene>
<sequence>MSSFKLIFFVHINPLLNYFSLETSPEKVFKELTGMELRSILGPISDQLLQTTNYTKPIIKNKFIDYGITSLDNFLNGRFRSMNRIPYLLEKEKMLKIKNNQTNKKEEEEEENKKELINSSIKGIPSFNSLKIPKIPLINFNNLEEEKELEENNNNKLNNKNKIKNNDIMENKDNNNLILINNKEIYQYGEKPNKQQGIINTLLDFFGVKYLQKSELDQILTELLMENTPKYITKNEKKSGINISSYDILNGLISQPIIPLCSTPLQLINNFNLDAFMGQWFEVMYSRPLITKQLECTTFSFKPLFKTNRTDRIGSLFEIVKYSVPPINNNNNLNQKPKIISGHAILTKPGQIILKNINEPEEINFNILDIGYSNENKRYEWAIIGINCNYPIKIIARDPIIFKQKYSQLTMHLLEKKGLINKFSHFLNFVTNTYPDSKYFVMLKKSNNYYYFDLFLNN</sequence>
<reference evidence="2" key="1">
    <citation type="journal article" date="2020" name="Ecol. Evol.">
        <title>Genome structure and content of the rice root-knot nematode (Meloidogyne graminicola).</title>
        <authorList>
            <person name="Phan N.T."/>
            <person name="Danchin E.G.J."/>
            <person name="Klopp C."/>
            <person name="Perfus-Barbeoch L."/>
            <person name="Kozlowski D.K."/>
            <person name="Koutsovoulos G.D."/>
            <person name="Lopez-Roques C."/>
            <person name="Bouchez O."/>
            <person name="Zahm M."/>
            <person name="Besnard G."/>
            <person name="Bellafiore S."/>
        </authorList>
    </citation>
    <scope>NUCLEOTIDE SEQUENCE</scope>
    <source>
        <strain evidence="2">VN-18</strain>
    </source>
</reference>
<dbReference type="InterPro" id="IPR012674">
    <property type="entry name" value="Calycin"/>
</dbReference>
<evidence type="ECO:0000313" key="2">
    <source>
        <dbReference type="EMBL" id="KAF7636199.1"/>
    </source>
</evidence>
<dbReference type="Gene3D" id="2.40.128.20">
    <property type="match status" value="1"/>
</dbReference>
<name>A0A8S9ZT54_9BILA</name>
<dbReference type="EMBL" id="JABEBT010000033">
    <property type="protein sequence ID" value="KAF7636199.1"/>
    <property type="molecule type" value="Genomic_DNA"/>
</dbReference>